<dbReference type="GO" id="GO:0003899">
    <property type="term" value="F:DNA-directed RNA polymerase activity"/>
    <property type="evidence" value="ECO:0007669"/>
    <property type="project" value="UniProtKB-EC"/>
</dbReference>
<dbReference type="FunFam" id="3.90.1110.10:FF:000006">
    <property type="entry name" value="DNA-directed RNA polymerase subunit beta"/>
    <property type="match status" value="1"/>
</dbReference>
<keyword evidence="4" id="KW-0808">Transferase</keyword>
<evidence type="ECO:0000259" key="9">
    <source>
        <dbReference type="Pfam" id="PF00562"/>
    </source>
</evidence>
<feature type="non-terminal residue" evidence="14">
    <location>
        <position position="1"/>
    </location>
</feature>
<evidence type="ECO:0000256" key="3">
    <source>
        <dbReference type="ARBA" id="ARBA00022478"/>
    </source>
</evidence>
<dbReference type="InterPro" id="IPR007646">
    <property type="entry name" value="RNA_pol_Rpb2_4"/>
</dbReference>
<dbReference type="GO" id="GO:0003677">
    <property type="term" value="F:DNA binding"/>
    <property type="evidence" value="ECO:0007669"/>
    <property type="project" value="InterPro"/>
</dbReference>
<dbReference type="SUPFAM" id="SSF64484">
    <property type="entry name" value="beta and beta-prime subunits of DNA dependent RNA-polymerase"/>
    <property type="match status" value="1"/>
</dbReference>
<evidence type="ECO:0000256" key="6">
    <source>
        <dbReference type="ARBA" id="ARBA00023163"/>
    </source>
</evidence>
<evidence type="ECO:0000256" key="1">
    <source>
        <dbReference type="ARBA" id="ARBA00006835"/>
    </source>
</evidence>
<dbReference type="InterPro" id="IPR007120">
    <property type="entry name" value="DNA-dir_RNAP_su2_dom"/>
</dbReference>
<dbReference type="GO" id="GO:0032549">
    <property type="term" value="F:ribonucleoside binding"/>
    <property type="evidence" value="ECO:0007669"/>
    <property type="project" value="InterPro"/>
</dbReference>
<dbReference type="InterPro" id="IPR015712">
    <property type="entry name" value="DNA-dir_RNA_pol_su2"/>
</dbReference>
<dbReference type="InterPro" id="IPR007645">
    <property type="entry name" value="RNA_pol_Rpb2_3"/>
</dbReference>
<dbReference type="Gene3D" id="3.90.1100.10">
    <property type="match status" value="1"/>
</dbReference>
<feature type="domain" description="DNA-directed RNA polymerase subunit 2 hybrid-binding" evidence="9">
    <location>
        <begin position="821"/>
        <end position="924"/>
    </location>
</feature>
<evidence type="ECO:0000259" key="13">
    <source>
        <dbReference type="Pfam" id="PF04566"/>
    </source>
</evidence>
<sequence length="1229" mass="139297">KLVQKVFFTYQNDNQNRTYKLFAQIKQILQICRMPIMLKSSNCVLSGKSEYELAKMNECPLDPGGYFVVKGQEKVILIQEQLTKNRMLVEEGKYGVQCQVTSSTHEKKSRTNVFVKGNKYYVGHNTFTDPILVSIVFKALNIINDQEICELIGINDIHKLTPTLEECHNLKIYTQESALAYLGTKLVVKRYVTSASKMKTPADEARDLLATTVLAHVPVEEYNFRLKAIYLGLMIKKVIEAQNDSQLLDDRDYYGNKRLELAGSLISLMFEDVFKRFNWELTAIAEKTIPKIRATQFDVVKYMRSDLITSCLVFAISDVREDVIYDLTSCNDFEIKNEQFMTIIIICSWHFFKGNWTIKRFRMERLGVTQVLSRLSYISALGMMTRVNSQFEKTRKVSGPRSLQPSQWGMLCPSDTPEGEACGLVKNLALMTHITTEVDEYPLIRLARNAGVQDINMVASFAIHSPSTYIVFLNGNILGITKNYRKLIKIYRMTRRKGFISGYVSIYPSHLHKCVYISSDSGRLCRPYIIVENGIPLVNDKHILELEKGMRGFEDFLQNDSLNSTCLSFLGLIEFLDVNEENDSYIACYEKDITLQTTHLEIATFTLLGVCAGLVPYPHHNQSPRNTYQCAMGKQAMGTIGYNQKNRMDTLLYNLVYPQAPMVKTKTIELTNFDKLPAGQNATVAVMSYSGYDIEDALILNKASIDRGFGRCLVYKNSKCIMKRYPNQTFDRIQGPMLDATTGQPAWKHNCLDNDGIVAPGELVQSRQVLINKSVPTVSAVPGSSNTSVEYKDTPVTYRNDEPSYIEKVLISTNEEDTTLMTVGKLIELLAGKAGLVEGKFHYGTAFGGSKVSDVSEELVKHGFNYQGKDIFYSGITGEPLEAYIYSGPVYYQKLKHMVQDKIHGRGRGPRAVLTRQPTEGRSRDGGLRLGEMERDCLIGYGARDIPKTFTAITKFPFVHNLQKPILLSIHKSVLAVSLLTWLGFAKDDEKKESELIMTLKRAVLCMQREQFEKAEQMLHLALRIAQQQQNEQGIVYCYDLMANLAFEQRDLNKAHKLFVIHISLKLARICQLVAEIEQADIGYKWCLEQINKKKVESVDSKVLYGVINDWYAQFLLDKGDVNKSLVHLKEAHKICSEISEDMVNAEKYLKEAVSIGQQLEDKSNLGVVQANLGLVLLEKGIVDLAEKNCKEAWHLGRKHDNSESINQASYCLDQIKMNLEEKSKKVPA</sequence>
<dbReference type="GO" id="GO:0000428">
    <property type="term" value="C:DNA-directed RNA polymerase complex"/>
    <property type="evidence" value="ECO:0007669"/>
    <property type="project" value="UniProtKB-KW"/>
</dbReference>
<dbReference type="InterPro" id="IPR037033">
    <property type="entry name" value="DNA-dir_RNAP_su2_hyb_sf"/>
</dbReference>
<feature type="domain" description="RNA polymerase beta subunit protrusion" evidence="11">
    <location>
        <begin position="26"/>
        <end position="310"/>
    </location>
</feature>
<dbReference type="Pfam" id="PF04561">
    <property type="entry name" value="RNA_pol_Rpb2_2"/>
    <property type="match status" value="1"/>
</dbReference>
<keyword evidence="3" id="KW-0240">DNA-directed RNA polymerase</keyword>
<organism evidence="14 15">
    <name type="scientific">Diabrotica balteata</name>
    <name type="common">Banded cucumber beetle</name>
    <dbReference type="NCBI Taxonomy" id="107213"/>
    <lineage>
        <taxon>Eukaryota</taxon>
        <taxon>Metazoa</taxon>
        <taxon>Ecdysozoa</taxon>
        <taxon>Arthropoda</taxon>
        <taxon>Hexapoda</taxon>
        <taxon>Insecta</taxon>
        <taxon>Pterygota</taxon>
        <taxon>Neoptera</taxon>
        <taxon>Endopterygota</taxon>
        <taxon>Coleoptera</taxon>
        <taxon>Polyphaga</taxon>
        <taxon>Cucujiformia</taxon>
        <taxon>Chrysomeloidea</taxon>
        <taxon>Chrysomelidae</taxon>
        <taxon>Galerucinae</taxon>
        <taxon>Diabroticina</taxon>
        <taxon>Diabroticites</taxon>
        <taxon>Diabrotica</taxon>
    </lineage>
</organism>
<dbReference type="Gene3D" id="3.90.1070.20">
    <property type="match status" value="1"/>
</dbReference>
<dbReference type="PANTHER" id="PTHR20856">
    <property type="entry name" value="DNA-DIRECTED RNA POLYMERASE I SUBUNIT 2"/>
    <property type="match status" value="1"/>
</dbReference>
<evidence type="ECO:0000256" key="8">
    <source>
        <dbReference type="SAM" id="MobiDB-lite"/>
    </source>
</evidence>
<dbReference type="AlphaFoldDB" id="A0A9N9SNG5"/>
<dbReference type="FunFam" id="2.40.270.10:FF:000006">
    <property type="entry name" value="DNA-directed RNA polymerase subunit beta"/>
    <property type="match status" value="1"/>
</dbReference>
<evidence type="ECO:0000259" key="12">
    <source>
        <dbReference type="Pfam" id="PF04565"/>
    </source>
</evidence>
<protein>
    <recommendedName>
        <fullName evidence="2">DNA-directed RNA polymerase</fullName>
        <ecNumber evidence="2">2.7.7.6</ecNumber>
    </recommendedName>
</protein>
<dbReference type="Pfam" id="PF04565">
    <property type="entry name" value="RNA_pol_Rpb2_3"/>
    <property type="match status" value="1"/>
</dbReference>
<feature type="domain" description="RNA polymerase Rpb2" evidence="12">
    <location>
        <begin position="370"/>
        <end position="434"/>
    </location>
</feature>
<evidence type="ECO:0000259" key="10">
    <source>
        <dbReference type="Pfam" id="PF04561"/>
    </source>
</evidence>
<evidence type="ECO:0000256" key="7">
    <source>
        <dbReference type="RuleBase" id="RU000434"/>
    </source>
</evidence>
<evidence type="ECO:0000256" key="2">
    <source>
        <dbReference type="ARBA" id="ARBA00012418"/>
    </source>
</evidence>
<feature type="domain" description="RNA polymerase Rpb2" evidence="13">
    <location>
        <begin position="471"/>
        <end position="532"/>
    </location>
</feature>
<reference evidence="14" key="1">
    <citation type="submission" date="2022-01" db="EMBL/GenBank/DDBJ databases">
        <authorList>
            <person name="King R."/>
        </authorList>
    </citation>
    <scope>NUCLEOTIDE SEQUENCE</scope>
</reference>
<dbReference type="Gene3D" id="1.25.40.10">
    <property type="entry name" value="Tetratricopeptide repeat domain"/>
    <property type="match status" value="2"/>
</dbReference>
<accession>A0A9N9SNG5</accession>
<comment type="similarity">
    <text evidence="1 7">Belongs to the RNA polymerase beta chain family.</text>
</comment>
<name>A0A9N9SNG5_DIABA</name>
<dbReference type="Gene3D" id="2.40.270.10">
    <property type="entry name" value="DNA-directed RNA polymerase, subunit 2, domain 6"/>
    <property type="match status" value="1"/>
</dbReference>
<dbReference type="GO" id="GO:0006351">
    <property type="term" value="P:DNA-templated transcription"/>
    <property type="evidence" value="ECO:0007669"/>
    <property type="project" value="InterPro"/>
</dbReference>
<evidence type="ECO:0000313" key="14">
    <source>
        <dbReference type="EMBL" id="CAG9826086.1"/>
    </source>
</evidence>
<gene>
    <name evidence="14" type="ORF">DIABBA_LOCUS231</name>
</gene>
<dbReference type="InterPro" id="IPR037034">
    <property type="entry name" value="RNA_pol_Rpb2_2_sf"/>
</dbReference>
<feature type="domain" description="DNA-directed RNA polymerase subunit 2 hybrid-binding" evidence="9">
    <location>
        <begin position="611"/>
        <end position="816"/>
    </location>
</feature>
<dbReference type="InterPro" id="IPR014724">
    <property type="entry name" value="RNA_pol_RPB2_OB-fold"/>
</dbReference>
<dbReference type="Pfam" id="PF00562">
    <property type="entry name" value="RNA_pol_Rpb2_6"/>
    <property type="match status" value="2"/>
</dbReference>
<keyword evidence="15" id="KW-1185">Reference proteome</keyword>
<dbReference type="Gene3D" id="3.90.1800.10">
    <property type="entry name" value="RNA polymerase alpha subunit dimerisation domain"/>
    <property type="match status" value="1"/>
</dbReference>
<dbReference type="CDD" id="cd00653">
    <property type="entry name" value="RNA_pol_B_RPB2"/>
    <property type="match status" value="1"/>
</dbReference>
<dbReference type="OrthoDB" id="10248617at2759"/>
<dbReference type="Gene3D" id="3.90.1110.10">
    <property type="entry name" value="RNA polymerase Rpb2, domain 2"/>
    <property type="match status" value="1"/>
</dbReference>
<dbReference type="Pfam" id="PF04566">
    <property type="entry name" value="RNA_pol_Rpb2_4"/>
    <property type="match status" value="1"/>
</dbReference>
<keyword evidence="5" id="KW-0548">Nucleotidyltransferase</keyword>
<dbReference type="InterPro" id="IPR007642">
    <property type="entry name" value="RNA_pol_Rpb2_2"/>
</dbReference>
<feature type="domain" description="RNA polymerase Rpb2" evidence="10">
    <location>
        <begin position="85"/>
        <end position="260"/>
    </location>
</feature>
<feature type="region of interest" description="Disordered" evidence="8">
    <location>
        <begin position="907"/>
        <end position="927"/>
    </location>
</feature>
<keyword evidence="6" id="KW-0804">Transcription</keyword>
<evidence type="ECO:0000256" key="5">
    <source>
        <dbReference type="ARBA" id="ARBA00022695"/>
    </source>
</evidence>
<evidence type="ECO:0000259" key="11">
    <source>
        <dbReference type="Pfam" id="PF04563"/>
    </source>
</evidence>
<dbReference type="InterPro" id="IPR011990">
    <property type="entry name" value="TPR-like_helical_dom_sf"/>
</dbReference>
<dbReference type="Proteomes" id="UP001153709">
    <property type="component" value="Chromosome 1"/>
</dbReference>
<dbReference type="InterPro" id="IPR007644">
    <property type="entry name" value="RNA_pol_bsu_protrusion"/>
</dbReference>
<evidence type="ECO:0000313" key="15">
    <source>
        <dbReference type="Proteomes" id="UP001153709"/>
    </source>
</evidence>
<dbReference type="Pfam" id="PF04563">
    <property type="entry name" value="RNA_pol_Rpb2_1"/>
    <property type="match status" value="1"/>
</dbReference>
<dbReference type="EMBL" id="OU898276">
    <property type="protein sequence ID" value="CAG9826086.1"/>
    <property type="molecule type" value="Genomic_DNA"/>
</dbReference>
<dbReference type="Gene3D" id="2.40.50.150">
    <property type="match status" value="1"/>
</dbReference>
<evidence type="ECO:0000256" key="4">
    <source>
        <dbReference type="ARBA" id="ARBA00022679"/>
    </source>
</evidence>
<proteinExistence type="inferred from homology"/>
<dbReference type="EC" id="2.7.7.6" evidence="2"/>
<dbReference type="SUPFAM" id="SSF48452">
    <property type="entry name" value="TPR-like"/>
    <property type="match status" value="1"/>
</dbReference>